<dbReference type="RefSeq" id="WP_071912755.1">
    <property type="nucleotide sequence ID" value="NZ_CP017637.1"/>
</dbReference>
<dbReference type="OrthoDB" id="8214575at2"/>
<dbReference type="AlphaFoldDB" id="A0A1L3FCQ9"/>
<feature type="signal peptide" evidence="1">
    <location>
        <begin position="1"/>
        <end position="31"/>
    </location>
</feature>
<name>A0A1L3FCQ9_BRAJP</name>
<accession>A0A1L3FCQ9</accession>
<dbReference type="EMBL" id="CP017637">
    <property type="protein sequence ID" value="APG11089.1"/>
    <property type="molecule type" value="Genomic_DNA"/>
</dbReference>
<gene>
    <name evidence="2" type="ORF">BKD09_22420</name>
</gene>
<keyword evidence="1" id="KW-0732">Signal</keyword>
<proteinExistence type="predicted"/>
<reference evidence="2 3" key="1">
    <citation type="submission" date="2016-11" db="EMBL/GenBank/DDBJ databases">
        <title>Complete Genome Sequence of Bradyrhizobium sp. strain J5, an isolated from soybean nodule in Hokkaido.</title>
        <authorList>
            <person name="Kanehara K."/>
        </authorList>
    </citation>
    <scope>NUCLEOTIDE SEQUENCE [LARGE SCALE GENOMIC DNA]</scope>
    <source>
        <strain evidence="2 3">J5</strain>
    </source>
</reference>
<evidence type="ECO:0000313" key="2">
    <source>
        <dbReference type="EMBL" id="APG11089.1"/>
    </source>
</evidence>
<protein>
    <recommendedName>
        <fullName evidence="4">Fibronectin type-III domain-containing protein</fullName>
    </recommendedName>
</protein>
<evidence type="ECO:0000256" key="1">
    <source>
        <dbReference type="SAM" id="SignalP"/>
    </source>
</evidence>
<sequence>MGDVNTKHCHNGWFAAAAALSAVAFPMVTSAAENGKFEQLSVYLERNIQDKDAEIKFEVTGASDGLTALTVSGPGERKVVDVKTPDSKLGIRKLTIESPEPADDRIVKADFPAGAYRFEGNTSKGARLRGEAQLSHTFPEPAAFEYPRSGQKDVPAGDLTLRWSVPKGIESCVIVIEQPGSPYEIRALVPASTKAFTVPKGFLRAGQAYTLAIGTVAKDGNRSFIETDFTTARER</sequence>
<feature type="chain" id="PRO_5012724422" description="Fibronectin type-III domain-containing protein" evidence="1">
    <location>
        <begin position="32"/>
        <end position="235"/>
    </location>
</feature>
<organism evidence="2 3">
    <name type="scientific">Bradyrhizobium japonicum</name>
    <dbReference type="NCBI Taxonomy" id="375"/>
    <lineage>
        <taxon>Bacteria</taxon>
        <taxon>Pseudomonadati</taxon>
        <taxon>Pseudomonadota</taxon>
        <taxon>Alphaproteobacteria</taxon>
        <taxon>Hyphomicrobiales</taxon>
        <taxon>Nitrobacteraceae</taxon>
        <taxon>Bradyrhizobium</taxon>
    </lineage>
</organism>
<evidence type="ECO:0008006" key="4">
    <source>
        <dbReference type="Google" id="ProtNLM"/>
    </source>
</evidence>
<dbReference type="Proteomes" id="UP000181962">
    <property type="component" value="Chromosome"/>
</dbReference>
<evidence type="ECO:0000313" key="3">
    <source>
        <dbReference type="Proteomes" id="UP000181962"/>
    </source>
</evidence>